<keyword evidence="2" id="KW-0812">Transmembrane</keyword>
<protein>
    <submittedName>
        <fullName evidence="3">Uncharacterized protein</fullName>
    </submittedName>
</protein>
<dbReference type="PANTHER" id="PTHR34605:SF8">
    <property type="entry name" value="FILAGGRIN-2-LIKE ISOFORM X1"/>
    <property type="match status" value="1"/>
</dbReference>
<evidence type="ECO:0000313" key="3">
    <source>
        <dbReference type="EMBL" id="CAJ0967929.1"/>
    </source>
</evidence>
<name>A0ABN9MMD3_9NEOB</name>
<reference evidence="3" key="1">
    <citation type="submission" date="2023-07" db="EMBL/GenBank/DDBJ databases">
        <authorList>
            <person name="Stuckert A."/>
        </authorList>
    </citation>
    <scope>NUCLEOTIDE SEQUENCE</scope>
</reference>
<organism evidence="3 4">
    <name type="scientific">Ranitomeya imitator</name>
    <name type="common">mimic poison frog</name>
    <dbReference type="NCBI Taxonomy" id="111125"/>
    <lineage>
        <taxon>Eukaryota</taxon>
        <taxon>Metazoa</taxon>
        <taxon>Chordata</taxon>
        <taxon>Craniata</taxon>
        <taxon>Vertebrata</taxon>
        <taxon>Euteleostomi</taxon>
        <taxon>Amphibia</taxon>
        <taxon>Batrachia</taxon>
        <taxon>Anura</taxon>
        <taxon>Neobatrachia</taxon>
        <taxon>Hyloidea</taxon>
        <taxon>Dendrobatidae</taxon>
        <taxon>Dendrobatinae</taxon>
        <taxon>Ranitomeya</taxon>
    </lineage>
</organism>
<dbReference type="Gene3D" id="1.10.443.10">
    <property type="entry name" value="Intergrase catalytic core"/>
    <property type="match status" value="1"/>
</dbReference>
<keyword evidence="2" id="KW-0472">Membrane</keyword>
<dbReference type="InterPro" id="IPR011010">
    <property type="entry name" value="DNA_brk_join_enz"/>
</dbReference>
<evidence type="ECO:0000256" key="2">
    <source>
        <dbReference type="SAM" id="Phobius"/>
    </source>
</evidence>
<evidence type="ECO:0000256" key="1">
    <source>
        <dbReference type="ARBA" id="ARBA00023172"/>
    </source>
</evidence>
<keyword evidence="1" id="KW-0233">DNA recombination</keyword>
<dbReference type="EMBL" id="CAUEEQ010078736">
    <property type="protein sequence ID" value="CAJ0967929.1"/>
    <property type="molecule type" value="Genomic_DNA"/>
</dbReference>
<proteinExistence type="predicted"/>
<feature type="transmembrane region" description="Helical" evidence="2">
    <location>
        <begin position="74"/>
        <end position="95"/>
    </location>
</feature>
<sequence>MRGRYKKFYLATGLKGLEMLWGSTSAFGIAFFRALRINELAVVSTQKPGGLQQNDVSFRNGSIQIRIRRSKTDYLGNGLLFPLFSIAGWVCPIHLVTQYLAIRPDRFYWFWGFLLVSSGLTHFELRAATEAARAGFRDDEIMMIGRWCSSCFFRYIRPDLLMH</sequence>
<dbReference type="InterPro" id="IPR052925">
    <property type="entry name" value="Phage_Integrase-like_Recomb"/>
</dbReference>
<comment type="caution">
    <text evidence="3">The sequence shown here is derived from an EMBL/GenBank/DDBJ whole genome shotgun (WGS) entry which is preliminary data.</text>
</comment>
<dbReference type="InterPro" id="IPR013762">
    <property type="entry name" value="Integrase-like_cat_sf"/>
</dbReference>
<gene>
    <name evidence="3" type="ORF">RIMI_LOCUS22636631</name>
</gene>
<evidence type="ECO:0000313" key="4">
    <source>
        <dbReference type="Proteomes" id="UP001176940"/>
    </source>
</evidence>
<dbReference type="SUPFAM" id="SSF56349">
    <property type="entry name" value="DNA breaking-rejoining enzymes"/>
    <property type="match status" value="1"/>
</dbReference>
<dbReference type="Proteomes" id="UP001176940">
    <property type="component" value="Unassembled WGS sequence"/>
</dbReference>
<keyword evidence="4" id="KW-1185">Reference proteome</keyword>
<accession>A0ABN9MMD3</accession>
<keyword evidence="2" id="KW-1133">Transmembrane helix</keyword>
<dbReference type="PANTHER" id="PTHR34605">
    <property type="entry name" value="PHAGE_INTEGRASE DOMAIN-CONTAINING PROTEIN"/>
    <property type="match status" value="1"/>
</dbReference>
<feature type="transmembrane region" description="Helical" evidence="2">
    <location>
        <begin position="107"/>
        <end position="125"/>
    </location>
</feature>